<dbReference type="GO" id="GO:0004130">
    <property type="term" value="F:cytochrome-c peroxidase activity"/>
    <property type="evidence" value="ECO:0007669"/>
    <property type="project" value="TreeGrafter"/>
</dbReference>
<feature type="signal peptide" evidence="6">
    <location>
        <begin position="1"/>
        <end position="23"/>
    </location>
</feature>
<protein>
    <submittedName>
        <fullName evidence="8">Predicted thiol oxidoreductase</fullName>
    </submittedName>
</protein>
<name>A0A157RNW5_9BORD</name>
<keyword evidence="1 4" id="KW-0349">Heme</keyword>
<evidence type="ECO:0000313" key="9">
    <source>
        <dbReference type="Proteomes" id="UP000077037"/>
    </source>
</evidence>
<evidence type="ECO:0000256" key="3">
    <source>
        <dbReference type="ARBA" id="ARBA00023004"/>
    </source>
</evidence>
<organism evidence="8 9">
    <name type="scientific">Bordetella ansorpii</name>
    <dbReference type="NCBI Taxonomy" id="288768"/>
    <lineage>
        <taxon>Bacteria</taxon>
        <taxon>Pseudomonadati</taxon>
        <taxon>Pseudomonadota</taxon>
        <taxon>Betaproteobacteria</taxon>
        <taxon>Burkholderiales</taxon>
        <taxon>Alcaligenaceae</taxon>
        <taxon>Bordetella</taxon>
    </lineage>
</organism>
<dbReference type="Gene3D" id="1.10.760.10">
    <property type="entry name" value="Cytochrome c-like domain"/>
    <property type="match status" value="1"/>
</dbReference>
<dbReference type="PANTHER" id="PTHR30600">
    <property type="entry name" value="CYTOCHROME C PEROXIDASE-RELATED"/>
    <property type="match status" value="1"/>
</dbReference>
<keyword evidence="6" id="KW-0732">Signal</keyword>
<evidence type="ECO:0000256" key="1">
    <source>
        <dbReference type="ARBA" id="ARBA00022617"/>
    </source>
</evidence>
<feature type="region of interest" description="Disordered" evidence="5">
    <location>
        <begin position="21"/>
        <end position="78"/>
    </location>
</feature>
<evidence type="ECO:0000256" key="2">
    <source>
        <dbReference type="ARBA" id="ARBA00022723"/>
    </source>
</evidence>
<dbReference type="GO" id="GO:0046872">
    <property type="term" value="F:metal ion binding"/>
    <property type="evidence" value="ECO:0007669"/>
    <property type="project" value="UniProtKB-KW"/>
</dbReference>
<reference evidence="8 9" key="1">
    <citation type="submission" date="2016-03" db="EMBL/GenBank/DDBJ databases">
        <authorList>
            <consortium name="Pathogen Informatics"/>
        </authorList>
    </citation>
    <scope>NUCLEOTIDE SEQUENCE [LARGE SCALE GENOMIC DNA]</scope>
    <source>
        <strain evidence="8 9">NCTC13364</strain>
    </source>
</reference>
<dbReference type="GO" id="GO:0020037">
    <property type="term" value="F:heme binding"/>
    <property type="evidence" value="ECO:0007669"/>
    <property type="project" value="InterPro"/>
</dbReference>
<evidence type="ECO:0000256" key="6">
    <source>
        <dbReference type="SAM" id="SignalP"/>
    </source>
</evidence>
<accession>A0A157RNW5</accession>
<dbReference type="GO" id="GO:0009055">
    <property type="term" value="F:electron transfer activity"/>
    <property type="evidence" value="ECO:0007669"/>
    <property type="project" value="InterPro"/>
</dbReference>
<feature type="compositionally biased region" description="Low complexity" evidence="5">
    <location>
        <begin position="50"/>
        <end position="59"/>
    </location>
</feature>
<dbReference type="PANTHER" id="PTHR30600:SF4">
    <property type="entry name" value="CYTOCHROME C DOMAIN-CONTAINING PROTEIN"/>
    <property type="match status" value="1"/>
</dbReference>
<dbReference type="InterPro" id="IPR010538">
    <property type="entry name" value="DHOR"/>
</dbReference>
<gene>
    <name evidence="8" type="ORF">SAMEA1982600_05313</name>
</gene>
<dbReference type="SUPFAM" id="SSF46626">
    <property type="entry name" value="Cytochrome c"/>
    <property type="match status" value="1"/>
</dbReference>
<dbReference type="PROSITE" id="PS51007">
    <property type="entry name" value="CYTC"/>
    <property type="match status" value="1"/>
</dbReference>
<keyword evidence="2 4" id="KW-0479">Metal-binding</keyword>
<feature type="compositionally biased region" description="Polar residues" evidence="5">
    <location>
        <begin position="68"/>
        <end position="78"/>
    </location>
</feature>
<evidence type="ECO:0000256" key="5">
    <source>
        <dbReference type="SAM" id="MobiDB-lite"/>
    </source>
</evidence>
<evidence type="ECO:0000313" key="8">
    <source>
        <dbReference type="EMBL" id="SAI59566.1"/>
    </source>
</evidence>
<dbReference type="InterPro" id="IPR036909">
    <property type="entry name" value="Cyt_c-like_dom_sf"/>
</dbReference>
<evidence type="ECO:0000256" key="4">
    <source>
        <dbReference type="PROSITE-ProRule" id="PRU00433"/>
    </source>
</evidence>
<dbReference type="EMBL" id="FKBS01000029">
    <property type="protein sequence ID" value="SAI59566.1"/>
    <property type="molecule type" value="Genomic_DNA"/>
</dbReference>
<sequence length="543" mass="58731">MKPVMVAAALAALAAVTHGAASAAQPAQARAQQHEAARDPNVPAGPSPAPQGIAEAGEAAAKRKRTDLNSTDQARVRQVTQATDDFSRAEPFELMQAGAATVRPLINADVFSLPSATLDFEGRQRFQMGNSLFRKDWVSSPSSTQASDGLGPLFNARSCQACHVKDGRGTVPGFDPVERSDAVALLMRLAVPALTEADLRRIHTGEIHFLPDPVYGVQLQNFAVAGLPAEGSLEIDYSPVEVKLNGGETATLMRPAYRIENLGYGPMRADVRMSPRLAPPMIGLGLLEAVHEADILANAAADHGDGVRGKPNWVIDARTGKPALGRFNWKASQPTVEQQSAVAFSNDMGLSTPMFPSHYGECTQAQAECFKLPHGAQPHLGEQEVPAPLMDLVADYATNLAVPQRRDVDDARVLAGKKLFYEANCVACHVPKYVTRRDAARPEHRFQLIWPYTDMLLHDMGDGLADDVSEGLASGRDWRTPPLWGIGLTKTVNPNATWLHDGRARTLLEAVLWHGGEAQPARDRVVNMTPEERADLVRFLESL</sequence>
<dbReference type="PIRSF" id="PIRSF028099">
    <property type="entry name" value="DUF1111"/>
    <property type="match status" value="1"/>
</dbReference>
<dbReference type="Pfam" id="PF06537">
    <property type="entry name" value="DHOR"/>
    <property type="match status" value="2"/>
</dbReference>
<dbReference type="InterPro" id="IPR051395">
    <property type="entry name" value="Cytochrome_c_Peroxidase/MauG"/>
</dbReference>
<dbReference type="AlphaFoldDB" id="A0A157RNW5"/>
<dbReference type="Proteomes" id="UP000077037">
    <property type="component" value="Unassembled WGS sequence"/>
</dbReference>
<keyword evidence="3 4" id="KW-0408">Iron</keyword>
<feature type="chain" id="PRO_5007615787" evidence="6">
    <location>
        <begin position="24"/>
        <end position="543"/>
    </location>
</feature>
<evidence type="ECO:0000259" key="7">
    <source>
        <dbReference type="PROSITE" id="PS51007"/>
    </source>
</evidence>
<dbReference type="InterPro" id="IPR009056">
    <property type="entry name" value="Cyt_c-like_dom"/>
</dbReference>
<feature type="compositionally biased region" description="Low complexity" evidence="5">
    <location>
        <begin position="21"/>
        <end position="31"/>
    </location>
</feature>
<proteinExistence type="predicted"/>
<feature type="domain" description="Cytochrome c" evidence="7">
    <location>
        <begin position="411"/>
        <end position="543"/>
    </location>
</feature>